<feature type="region of interest" description="Disordered" evidence="1">
    <location>
        <begin position="428"/>
        <end position="449"/>
    </location>
</feature>
<dbReference type="EMBL" id="CM000639">
    <property type="protein sequence ID" value="EED94572.1"/>
    <property type="molecule type" value="Genomic_DNA"/>
</dbReference>
<evidence type="ECO:0000313" key="4">
    <source>
        <dbReference type="Proteomes" id="UP000001449"/>
    </source>
</evidence>
<feature type="region of interest" description="Disordered" evidence="1">
    <location>
        <begin position="161"/>
        <end position="188"/>
    </location>
</feature>
<dbReference type="AlphaFoldDB" id="B8BTB2"/>
<name>B8BTB2_THAPS</name>
<dbReference type="RefSeq" id="XP_002287129.1">
    <property type="nucleotide sequence ID" value="XM_002287093.1"/>
</dbReference>
<feature type="region of interest" description="Disordered" evidence="1">
    <location>
        <begin position="1"/>
        <end position="21"/>
    </location>
</feature>
<feature type="compositionally biased region" description="Acidic residues" evidence="1">
    <location>
        <begin position="431"/>
        <end position="440"/>
    </location>
</feature>
<feature type="compositionally biased region" description="Polar residues" evidence="1">
    <location>
        <begin position="108"/>
        <end position="119"/>
    </location>
</feature>
<dbReference type="InParanoid" id="B8BTB2"/>
<feature type="compositionally biased region" description="Low complexity" evidence="1">
    <location>
        <begin position="93"/>
        <end position="107"/>
    </location>
</feature>
<dbReference type="eggNOG" id="ENOG502QZDE">
    <property type="taxonomic scope" value="Eukaryota"/>
</dbReference>
<protein>
    <submittedName>
        <fullName evidence="3">Uncharacterized protein</fullName>
    </submittedName>
</protein>
<keyword evidence="2" id="KW-1133">Transmembrane helix</keyword>
<reference evidence="3 4" key="1">
    <citation type="journal article" date="2004" name="Science">
        <title>The genome of the diatom Thalassiosira pseudonana: ecology, evolution, and metabolism.</title>
        <authorList>
            <person name="Armbrust E.V."/>
            <person name="Berges J.A."/>
            <person name="Bowler C."/>
            <person name="Green B.R."/>
            <person name="Martinez D."/>
            <person name="Putnam N.H."/>
            <person name="Zhou S."/>
            <person name="Allen A.E."/>
            <person name="Apt K.E."/>
            <person name="Bechner M."/>
            <person name="Brzezinski M.A."/>
            <person name="Chaal B.K."/>
            <person name="Chiovitti A."/>
            <person name="Davis A.K."/>
            <person name="Demarest M.S."/>
            <person name="Detter J.C."/>
            <person name="Glavina T."/>
            <person name="Goodstein D."/>
            <person name="Hadi M.Z."/>
            <person name="Hellsten U."/>
            <person name="Hildebrand M."/>
            <person name="Jenkins B.D."/>
            <person name="Jurka J."/>
            <person name="Kapitonov V.V."/>
            <person name="Kroger N."/>
            <person name="Lau W.W."/>
            <person name="Lane T.W."/>
            <person name="Larimer F.W."/>
            <person name="Lippmeier J.C."/>
            <person name="Lucas S."/>
            <person name="Medina M."/>
            <person name="Montsant A."/>
            <person name="Obornik M."/>
            <person name="Parker M.S."/>
            <person name="Palenik B."/>
            <person name="Pazour G.J."/>
            <person name="Richardson P.M."/>
            <person name="Rynearson T.A."/>
            <person name="Saito M.A."/>
            <person name="Schwartz D.C."/>
            <person name="Thamatrakoln K."/>
            <person name="Valentin K."/>
            <person name="Vardi A."/>
            <person name="Wilkerson F.P."/>
            <person name="Rokhsar D.S."/>
        </authorList>
    </citation>
    <scope>NUCLEOTIDE SEQUENCE [LARGE SCALE GENOMIC DNA]</scope>
    <source>
        <strain evidence="3 4">CCMP1335</strain>
    </source>
</reference>
<dbReference type="HOGENOM" id="CLU_610472_0_0_1"/>
<reference evidence="3 4" key="2">
    <citation type="journal article" date="2008" name="Nature">
        <title>The Phaeodactylum genome reveals the evolutionary history of diatom genomes.</title>
        <authorList>
            <person name="Bowler C."/>
            <person name="Allen A.E."/>
            <person name="Badger J.H."/>
            <person name="Grimwood J."/>
            <person name="Jabbari K."/>
            <person name="Kuo A."/>
            <person name="Maheswari U."/>
            <person name="Martens C."/>
            <person name="Maumus F."/>
            <person name="Otillar R.P."/>
            <person name="Rayko E."/>
            <person name="Salamov A."/>
            <person name="Vandepoele K."/>
            <person name="Beszteri B."/>
            <person name="Gruber A."/>
            <person name="Heijde M."/>
            <person name="Katinka M."/>
            <person name="Mock T."/>
            <person name="Valentin K."/>
            <person name="Verret F."/>
            <person name="Berges J.A."/>
            <person name="Brownlee C."/>
            <person name="Cadoret J.P."/>
            <person name="Chiovitti A."/>
            <person name="Choi C.J."/>
            <person name="Coesel S."/>
            <person name="De Martino A."/>
            <person name="Detter J.C."/>
            <person name="Durkin C."/>
            <person name="Falciatore A."/>
            <person name="Fournet J."/>
            <person name="Haruta M."/>
            <person name="Huysman M.J."/>
            <person name="Jenkins B.D."/>
            <person name="Jiroutova K."/>
            <person name="Jorgensen R.E."/>
            <person name="Joubert Y."/>
            <person name="Kaplan A."/>
            <person name="Kroger N."/>
            <person name="Kroth P.G."/>
            <person name="La Roche J."/>
            <person name="Lindquist E."/>
            <person name="Lommer M."/>
            <person name="Martin-Jezequel V."/>
            <person name="Lopez P.J."/>
            <person name="Lucas S."/>
            <person name="Mangogna M."/>
            <person name="McGinnis K."/>
            <person name="Medlin L.K."/>
            <person name="Montsant A."/>
            <person name="Oudot-Le Secq M.P."/>
            <person name="Napoli C."/>
            <person name="Obornik M."/>
            <person name="Parker M.S."/>
            <person name="Petit J.L."/>
            <person name="Porcel B.M."/>
            <person name="Poulsen N."/>
            <person name="Robison M."/>
            <person name="Rychlewski L."/>
            <person name="Rynearson T.A."/>
            <person name="Schmutz J."/>
            <person name="Shapiro H."/>
            <person name="Siaut M."/>
            <person name="Stanley M."/>
            <person name="Sussman M.R."/>
            <person name="Taylor A.R."/>
            <person name="Vardi A."/>
            <person name="von Dassow P."/>
            <person name="Vyverman W."/>
            <person name="Willis A."/>
            <person name="Wyrwicz L.S."/>
            <person name="Rokhsar D.S."/>
            <person name="Weissenbach J."/>
            <person name="Armbrust E.V."/>
            <person name="Green B.R."/>
            <person name="Van de Peer Y."/>
            <person name="Grigoriev I.V."/>
        </authorList>
    </citation>
    <scope>NUCLEOTIDE SEQUENCE [LARGE SCALE GENOMIC DNA]</scope>
    <source>
        <strain evidence="3 4">CCMP1335</strain>
    </source>
</reference>
<proteinExistence type="predicted"/>
<dbReference type="KEGG" id="tps:THAPSDRAFT_2075"/>
<evidence type="ECO:0000256" key="1">
    <source>
        <dbReference type="SAM" id="MobiDB-lite"/>
    </source>
</evidence>
<dbReference type="GeneID" id="7452157"/>
<evidence type="ECO:0000256" key="2">
    <source>
        <dbReference type="SAM" id="Phobius"/>
    </source>
</evidence>
<feature type="region of interest" description="Disordered" evidence="1">
    <location>
        <begin position="93"/>
        <end position="119"/>
    </location>
</feature>
<keyword evidence="2" id="KW-0472">Membrane</keyword>
<accession>B8BTB2</accession>
<organism evidence="3 4">
    <name type="scientific">Thalassiosira pseudonana</name>
    <name type="common">Marine diatom</name>
    <name type="synonym">Cyclotella nana</name>
    <dbReference type="NCBI Taxonomy" id="35128"/>
    <lineage>
        <taxon>Eukaryota</taxon>
        <taxon>Sar</taxon>
        <taxon>Stramenopiles</taxon>
        <taxon>Ochrophyta</taxon>
        <taxon>Bacillariophyta</taxon>
        <taxon>Coscinodiscophyceae</taxon>
        <taxon>Thalassiosirophycidae</taxon>
        <taxon>Thalassiosirales</taxon>
        <taxon>Thalassiosiraceae</taxon>
        <taxon>Thalassiosira</taxon>
    </lineage>
</organism>
<dbReference type="PaxDb" id="35128-Thaps2075"/>
<feature type="transmembrane region" description="Helical" evidence="2">
    <location>
        <begin position="199"/>
        <end position="220"/>
    </location>
</feature>
<keyword evidence="4" id="KW-1185">Reference proteome</keyword>
<sequence length="449" mass="47988">MSNSAPISPDSRKKKPALPSLLSNLRNAATIVGGGSSSSRRASDHSEYELREARPLMVGNGGSGASGGGGMLGGDLNLMNNYGGDRSMKRSAATASTASATTPFSSSGLNSSTIRQPPISQQRTNIIPAANSSYSSSSSSSVLSSTLQSFSLRLENSWRKQRYSGSNNNNNSRETDKATTRKQQHHRGRAIRVSIPNTFLISSVCFFIGVPMIILLYVLARQSVFGDESSSSVLEKEVVGEHNKYEVPSFMASGDMEVLNGEQQGKEGVNGLEEGEVLNPTIAVDKMKDEGANPMADLPWGMDKSEEPINVQTVDAANSMSLTKETFAQDLKTEGVDGATLQQLILDKGESINNNNLRGSMETNVDGGAIVQTTVAQDQIATNSETAGTSNVHSSIQENPIVAKKMAEAIADSESNLVWMNRGYEVKESLANDDDDDNDDTNLRQSDES</sequence>
<evidence type="ECO:0000313" key="3">
    <source>
        <dbReference type="EMBL" id="EED94572.1"/>
    </source>
</evidence>
<dbReference type="Proteomes" id="UP000001449">
    <property type="component" value="Chromosome 2"/>
</dbReference>
<keyword evidence="2" id="KW-0812">Transmembrane</keyword>
<gene>
    <name evidence="3" type="ORF">THAPSDRAFT_2075</name>
</gene>